<dbReference type="EMBL" id="FLQW01005522">
    <property type="protein sequence ID" value="SBS99127.1"/>
    <property type="molecule type" value="Genomic_DNA"/>
</dbReference>
<reference evidence="3" key="1">
    <citation type="submission" date="2016-05" db="EMBL/GenBank/DDBJ databases">
        <authorList>
            <person name="Naeem Raeece"/>
        </authorList>
    </citation>
    <scope>NUCLEOTIDE SEQUENCE [LARGE SCALE GENOMIC DNA]</scope>
</reference>
<evidence type="ECO:0000313" key="3">
    <source>
        <dbReference type="Proteomes" id="UP000078597"/>
    </source>
</evidence>
<gene>
    <name evidence="2" type="ORF">PMALA_067470</name>
</gene>
<evidence type="ECO:0000313" key="2">
    <source>
        <dbReference type="EMBL" id="SBS99127.1"/>
    </source>
</evidence>
<feature type="transmembrane region" description="Helical" evidence="1">
    <location>
        <begin position="32"/>
        <end position="51"/>
    </location>
</feature>
<organism evidence="2 3">
    <name type="scientific">Plasmodium malariae</name>
    <dbReference type="NCBI Taxonomy" id="5858"/>
    <lineage>
        <taxon>Eukaryota</taxon>
        <taxon>Sar</taxon>
        <taxon>Alveolata</taxon>
        <taxon>Apicomplexa</taxon>
        <taxon>Aconoidasida</taxon>
        <taxon>Haemosporida</taxon>
        <taxon>Plasmodiidae</taxon>
        <taxon>Plasmodium</taxon>
        <taxon>Plasmodium (Plasmodium)</taxon>
    </lineage>
</organism>
<keyword evidence="1" id="KW-0812">Transmembrane</keyword>
<feature type="transmembrane region" description="Helical" evidence="1">
    <location>
        <begin position="7"/>
        <end position="26"/>
    </location>
</feature>
<keyword evidence="1" id="KW-0472">Membrane</keyword>
<keyword evidence="1" id="KW-1133">Transmembrane helix</keyword>
<accession>A0A1A8X1M2</accession>
<dbReference type="AlphaFoldDB" id="A0A1A8X1M2"/>
<evidence type="ECO:0000256" key="1">
    <source>
        <dbReference type="SAM" id="Phobius"/>
    </source>
</evidence>
<dbReference type="Proteomes" id="UP000078597">
    <property type="component" value="Unassembled WGS sequence"/>
</dbReference>
<dbReference type="VEuPathDB" id="PlasmoDB:PmUG01_13014600"/>
<proteinExistence type="predicted"/>
<sequence>MLLLDKYIVSTLCSLPIAASLTQIFYLTSKTINPIAWAITTYVLVVLRNHVETDYNHILNKIPTSINEFL</sequence>
<protein>
    <submittedName>
        <fullName evidence="2">Uncharacterized protein</fullName>
    </submittedName>
</protein>
<name>A0A1A8X1M2_PLAMA</name>